<feature type="domain" description="C2H2-type" evidence="8">
    <location>
        <begin position="42"/>
        <end position="65"/>
    </location>
</feature>
<keyword evidence="11" id="KW-1185">Reference proteome</keyword>
<dbReference type="RefSeq" id="XP_062781429.1">
    <property type="nucleotide sequence ID" value="XM_062925378.1"/>
</dbReference>
<keyword evidence="3 6" id="KW-0863">Zinc-finger</keyword>
<evidence type="ECO:0000313" key="10">
    <source>
        <dbReference type="EMBL" id="WQF84205.1"/>
    </source>
</evidence>
<dbReference type="GO" id="GO:0003677">
    <property type="term" value="F:DNA binding"/>
    <property type="evidence" value="ECO:0007669"/>
    <property type="project" value="InterPro"/>
</dbReference>
<dbReference type="PROSITE" id="PS00028">
    <property type="entry name" value="ZINC_FINGER_C2H2_1"/>
    <property type="match status" value="1"/>
</dbReference>
<dbReference type="InterPro" id="IPR036236">
    <property type="entry name" value="Znf_C2H2_sf"/>
</dbReference>
<evidence type="ECO:0000313" key="11">
    <source>
        <dbReference type="Proteomes" id="UP001322277"/>
    </source>
</evidence>
<evidence type="ECO:0000259" key="9">
    <source>
        <dbReference type="PROSITE" id="PS50808"/>
    </source>
</evidence>
<dbReference type="PANTHER" id="PTHR23215">
    <property type="entry name" value="ZINC FINGER PROTEIN 207"/>
    <property type="match status" value="1"/>
</dbReference>
<keyword evidence="5" id="KW-0539">Nucleus</keyword>
<keyword evidence="2" id="KW-0479">Metal-binding</keyword>
<gene>
    <name evidence="10" type="ORF">CDEST_09219</name>
</gene>
<evidence type="ECO:0000256" key="5">
    <source>
        <dbReference type="ARBA" id="ARBA00023242"/>
    </source>
</evidence>
<dbReference type="PROSITE" id="PS50157">
    <property type="entry name" value="ZINC_FINGER_C2H2_2"/>
    <property type="match status" value="1"/>
</dbReference>
<reference evidence="11" key="1">
    <citation type="journal article" date="2023" name="bioRxiv">
        <title>Complete genome of the Medicago anthracnose fungus, Colletotrichum destructivum, reveals a mini-chromosome-like region within a core chromosome.</title>
        <authorList>
            <person name="Lapalu N."/>
            <person name="Simon A."/>
            <person name="Lu A."/>
            <person name="Plaumann P.-L."/>
            <person name="Amselem J."/>
            <person name="Pigne S."/>
            <person name="Auger A."/>
            <person name="Koch C."/>
            <person name="Dallery J.-F."/>
            <person name="O'Connell R.J."/>
        </authorList>
    </citation>
    <scope>NUCLEOTIDE SEQUENCE [LARGE SCALE GENOMIC DNA]</scope>
    <source>
        <strain evidence="11">CBS 520.97</strain>
    </source>
</reference>
<protein>
    <submittedName>
        <fullName evidence="10">Zinc finger, BED-type, Zinc finger C2H2-type, Zinc finger C2H2 superfamily</fullName>
    </submittedName>
</protein>
<dbReference type="GO" id="GO:0008270">
    <property type="term" value="F:zinc ion binding"/>
    <property type="evidence" value="ECO:0007669"/>
    <property type="project" value="UniProtKB-KW"/>
</dbReference>
<sequence>MGKKKRGHPDVEDVLSRPWCYYCERDFEDLKLLISHQKAKHFKCDRCGRRLNTAGGLSVHLNQVHKETLTQVENALPNRQGLDVEIFGMEGIPQDILDQHRNRIIQNFYQAQEDRRIATGNPLPGQSKQPRKKLKIETPEELKARLAEHRARIAAGHTPGTTGSPANGAPASASPGAFNNSPYPPPQAPYGATPDQSFPAGGTPAVPVVPGVPGVPGAPAYPQQGYPQGNYAGFSPSSLPARPTSSLQAMPGLPQRPPQYGGQFWNGTGAPPPGYPGASTVDELVSGAAHHGDEIDELIRRAESGIKAPKKPEDEAAEEAAGEKKSKKDKNGRMFYADTEVSPEERMAQLPRYAYVPPAS</sequence>
<evidence type="ECO:0000259" key="8">
    <source>
        <dbReference type="PROSITE" id="PS50157"/>
    </source>
</evidence>
<dbReference type="Gene3D" id="3.30.160.60">
    <property type="entry name" value="Classic Zinc Finger"/>
    <property type="match status" value="1"/>
</dbReference>
<feature type="compositionally biased region" description="Basic and acidic residues" evidence="7">
    <location>
        <begin position="303"/>
        <end position="314"/>
    </location>
</feature>
<keyword evidence="4" id="KW-0862">Zinc</keyword>
<organism evidence="10 11">
    <name type="scientific">Colletotrichum destructivum</name>
    <dbReference type="NCBI Taxonomy" id="34406"/>
    <lineage>
        <taxon>Eukaryota</taxon>
        <taxon>Fungi</taxon>
        <taxon>Dikarya</taxon>
        <taxon>Ascomycota</taxon>
        <taxon>Pezizomycotina</taxon>
        <taxon>Sordariomycetes</taxon>
        <taxon>Hypocreomycetidae</taxon>
        <taxon>Glomerellales</taxon>
        <taxon>Glomerellaceae</taxon>
        <taxon>Colletotrichum</taxon>
        <taxon>Colletotrichum destructivum species complex</taxon>
    </lineage>
</organism>
<feature type="compositionally biased region" description="Basic and acidic residues" evidence="7">
    <location>
        <begin position="321"/>
        <end position="332"/>
    </location>
</feature>
<dbReference type="InterPro" id="IPR003656">
    <property type="entry name" value="Znf_BED"/>
</dbReference>
<evidence type="ECO:0000256" key="7">
    <source>
        <dbReference type="SAM" id="MobiDB-lite"/>
    </source>
</evidence>
<dbReference type="SMART" id="SM00355">
    <property type="entry name" value="ZnF_C2H2"/>
    <property type="match status" value="2"/>
</dbReference>
<evidence type="ECO:0000256" key="6">
    <source>
        <dbReference type="PROSITE-ProRule" id="PRU00042"/>
    </source>
</evidence>
<feature type="region of interest" description="Disordered" evidence="7">
    <location>
        <begin position="115"/>
        <end position="137"/>
    </location>
</feature>
<dbReference type="GeneID" id="87945722"/>
<proteinExistence type="predicted"/>
<feature type="region of interest" description="Disordered" evidence="7">
    <location>
        <begin position="219"/>
        <end position="244"/>
    </location>
</feature>
<evidence type="ECO:0000256" key="2">
    <source>
        <dbReference type="ARBA" id="ARBA00022723"/>
    </source>
</evidence>
<dbReference type="PANTHER" id="PTHR23215:SF0">
    <property type="entry name" value="BUB3-INTERACTING AND GLEBS MOTIF-CONTAINING PROTEIN ZNF207"/>
    <property type="match status" value="1"/>
</dbReference>
<dbReference type="KEGG" id="cdet:87945722"/>
<dbReference type="SUPFAM" id="SSF57667">
    <property type="entry name" value="beta-beta-alpha zinc fingers"/>
    <property type="match status" value="1"/>
</dbReference>
<evidence type="ECO:0000256" key="1">
    <source>
        <dbReference type="ARBA" id="ARBA00004123"/>
    </source>
</evidence>
<name>A0AAX4IL72_9PEZI</name>
<dbReference type="EMBL" id="CP137310">
    <property type="protein sequence ID" value="WQF84205.1"/>
    <property type="molecule type" value="Genomic_DNA"/>
</dbReference>
<accession>A0AAX4IL72</accession>
<dbReference type="PROSITE" id="PS50808">
    <property type="entry name" value="ZF_BED"/>
    <property type="match status" value="1"/>
</dbReference>
<feature type="region of interest" description="Disordered" evidence="7">
    <location>
        <begin position="303"/>
        <end position="344"/>
    </location>
</feature>
<feature type="compositionally biased region" description="Polar residues" evidence="7">
    <location>
        <begin position="235"/>
        <end position="244"/>
    </location>
</feature>
<comment type="subcellular location">
    <subcellularLocation>
        <location evidence="1">Nucleus</location>
    </subcellularLocation>
</comment>
<dbReference type="Proteomes" id="UP001322277">
    <property type="component" value="Chromosome 6"/>
</dbReference>
<feature type="domain" description="BED-type" evidence="9">
    <location>
        <begin position="13"/>
        <end position="72"/>
    </location>
</feature>
<feature type="compositionally biased region" description="Low complexity" evidence="7">
    <location>
        <begin position="163"/>
        <end position="181"/>
    </location>
</feature>
<evidence type="ECO:0000256" key="4">
    <source>
        <dbReference type="ARBA" id="ARBA00022833"/>
    </source>
</evidence>
<dbReference type="CDD" id="cd20908">
    <property type="entry name" value="SUF4-like"/>
    <property type="match status" value="1"/>
</dbReference>
<evidence type="ECO:0000256" key="3">
    <source>
        <dbReference type="ARBA" id="ARBA00022771"/>
    </source>
</evidence>
<dbReference type="InterPro" id="IPR013087">
    <property type="entry name" value="Znf_C2H2_type"/>
</dbReference>
<feature type="region of interest" description="Disordered" evidence="7">
    <location>
        <begin position="156"/>
        <end position="205"/>
    </location>
</feature>
<dbReference type="GO" id="GO:0005634">
    <property type="term" value="C:nucleus"/>
    <property type="evidence" value="ECO:0007669"/>
    <property type="project" value="UniProtKB-SubCell"/>
</dbReference>
<dbReference type="AlphaFoldDB" id="A0AAX4IL72"/>
<dbReference type="FunFam" id="3.30.160.60:FF:000354">
    <property type="entry name" value="C2H2 finger domain-containing protein"/>
    <property type="match status" value="1"/>
</dbReference>